<keyword evidence="4" id="KW-0862">Zinc</keyword>
<dbReference type="PANTHER" id="PTHR46481">
    <property type="entry name" value="ZINC FINGER BED DOMAIN-CONTAINING PROTEIN 4"/>
    <property type="match status" value="1"/>
</dbReference>
<protein>
    <submittedName>
        <fullName evidence="6">45077_t:CDS:1</fullName>
    </submittedName>
</protein>
<evidence type="ECO:0000313" key="7">
    <source>
        <dbReference type="Proteomes" id="UP000789901"/>
    </source>
</evidence>
<keyword evidence="3" id="KW-0863">Zinc-finger</keyword>
<evidence type="ECO:0000313" key="6">
    <source>
        <dbReference type="EMBL" id="CAG8845263.1"/>
    </source>
</evidence>
<reference evidence="6 7" key="1">
    <citation type="submission" date="2021-06" db="EMBL/GenBank/DDBJ databases">
        <authorList>
            <person name="Kallberg Y."/>
            <person name="Tangrot J."/>
            <person name="Rosling A."/>
        </authorList>
    </citation>
    <scope>NUCLEOTIDE SEQUENCE [LARGE SCALE GENOMIC DNA]</scope>
    <source>
        <strain evidence="6 7">120-4 pot B 10/14</strain>
    </source>
</reference>
<keyword evidence="5" id="KW-0539">Nucleus</keyword>
<dbReference type="InterPro" id="IPR052035">
    <property type="entry name" value="ZnF_BED_domain_contain"/>
</dbReference>
<sequence>FIHEAYNWSNDQLKSLINSSVIAIHLFTDLWTTKSHHGYLGIIATWLLSDFKFKKALLSCDYLVYPHTGEVICKELIRVIHEWRLNATIFTVATDNGTNMVKSIRLLQESINNCKAIHRHIKSLQTFFRLPKQAQCLREAQYEFNIIDESQNTIESPLDIITDIKTR</sequence>
<evidence type="ECO:0000256" key="2">
    <source>
        <dbReference type="ARBA" id="ARBA00022723"/>
    </source>
</evidence>
<dbReference type="Proteomes" id="UP000789901">
    <property type="component" value="Unassembled WGS sequence"/>
</dbReference>
<dbReference type="EMBL" id="CAJVQB010078833">
    <property type="protein sequence ID" value="CAG8845263.1"/>
    <property type="molecule type" value="Genomic_DNA"/>
</dbReference>
<name>A0ABN7X1F8_GIGMA</name>
<dbReference type="InterPro" id="IPR012337">
    <property type="entry name" value="RNaseH-like_sf"/>
</dbReference>
<evidence type="ECO:0000256" key="3">
    <source>
        <dbReference type="ARBA" id="ARBA00022771"/>
    </source>
</evidence>
<organism evidence="6 7">
    <name type="scientific">Gigaspora margarita</name>
    <dbReference type="NCBI Taxonomy" id="4874"/>
    <lineage>
        <taxon>Eukaryota</taxon>
        <taxon>Fungi</taxon>
        <taxon>Fungi incertae sedis</taxon>
        <taxon>Mucoromycota</taxon>
        <taxon>Glomeromycotina</taxon>
        <taxon>Glomeromycetes</taxon>
        <taxon>Diversisporales</taxon>
        <taxon>Gigasporaceae</taxon>
        <taxon>Gigaspora</taxon>
    </lineage>
</organism>
<accession>A0ABN7X1F8</accession>
<evidence type="ECO:0000256" key="4">
    <source>
        <dbReference type="ARBA" id="ARBA00022833"/>
    </source>
</evidence>
<keyword evidence="7" id="KW-1185">Reference proteome</keyword>
<evidence type="ECO:0000256" key="5">
    <source>
        <dbReference type="ARBA" id="ARBA00023242"/>
    </source>
</evidence>
<comment type="caution">
    <text evidence="6">The sequence shown here is derived from an EMBL/GenBank/DDBJ whole genome shotgun (WGS) entry which is preliminary data.</text>
</comment>
<gene>
    <name evidence="6" type="ORF">GMARGA_LOCUS37542</name>
</gene>
<keyword evidence="2" id="KW-0479">Metal-binding</keyword>
<dbReference type="PANTHER" id="PTHR46481:SF10">
    <property type="entry name" value="ZINC FINGER BED DOMAIN-CONTAINING PROTEIN 39"/>
    <property type="match status" value="1"/>
</dbReference>
<dbReference type="SUPFAM" id="SSF53098">
    <property type="entry name" value="Ribonuclease H-like"/>
    <property type="match status" value="1"/>
</dbReference>
<comment type="subcellular location">
    <subcellularLocation>
        <location evidence="1">Nucleus</location>
    </subcellularLocation>
</comment>
<evidence type="ECO:0000256" key="1">
    <source>
        <dbReference type="ARBA" id="ARBA00004123"/>
    </source>
</evidence>
<feature type="non-terminal residue" evidence="6">
    <location>
        <position position="1"/>
    </location>
</feature>
<proteinExistence type="predicted"/>